<keyword evidence="1" id="KW-0812">Transmembrane</keyword>
<dbReference type="PIRSF" id="PIRSF030092">
    <property type="entry name" value="UCP030092"/>
    <property type="match status" value="1"/>
</dbReference>
<dbReference type="InterPro" id="IPR024515">
    <property type="entry name" value="DUF3397"/>
</dbReference>
<feature type="transmembrane region" description="Helical" evidence="1">
    <location>
        <begin position="38"/>
        <end position="59"/>
    </location>
</feature>
<dbReference type="AlphaFoldDB" id="A0A417YKJ7"/>
<sequence>MLDYFIYSIAFFITIPLVATILIYIISIKKHGNKLRALHQAVNWTTCFYIIAVSIMLKLIVGSSFAGWMVVLFLIALGSVIIFQWKSQTEIVFRKAIKIIWRLAFLLYFTMYILLTFIGVIQRLIG</sequence>
<dbReference type="Proteomes" id="UP000285456">
    <property type="component" value="Unassembled WGS sequence"/>
</dbReference>
<dbReference type="Pfam" id="PF11877">
    <property type="entry name" value="DUF3397"/>
    <property type="match status" value="1"/>
</dbReference>
<dbReference type="InterPro" id="IPR016945">
    <property type="entry name" value="UCP030092"/>
</dbReference>
<proteinExistence type="predicted"/>
<keyword evidence="1" id="KW-1133">Transmembrane helix</keyword>
<feature type="transmembrane region" description="Helical" evidence="1">
    <location>
        <begin position="103"/>
        <end position="125"/>
    </location>
</feature>
<evidence type="ECO:0000313" key="2">
    <source>
        <dbReference type="EMBL" id="RHW33752.1"/>
    </source>
</evidence>
<comment type="caution">
    <text evidence="2">The sequence shown here is derived from an EMBL/GenBank/DDBJ whole genome shotgun (WGS) entry which is preliminary data.</text>
</comment>
<evidence type="ECO:0000313" key="3">
    <source>
        <dbReference type="Proteomes" id="UP000285456"/>
    </source>
</evidence>
<dbReference type="OrthoDB" id="2353183at2"/>
<feature type="transmembrane region" description="Helical" evidence="1">
    <location>
        <begin position="6"/>
        <end position="26"/>
    </location>
</feature>
<dbReference type="RefSeq" id="WP_118888967.1">
    <property type="nucleotide sequence ID" value="NZ_JAMAWL010000001.1"/>
</dbReference>
<gene>
    <name evidence="2" type="ORF">D1B32_06825</name>
</gene>
<keyword evidence="3" id="KW-1185">Reference proteome</keyword>
<dbReference type="EMBL" id="QWEH01000003">
    <property type="protein sequence ID" value="RHW33752.1"/>
    <property type="molecule type" value="Genomic_DNA"/>
</dbReference>
<organism evidence="2 3">
    <name type="scientific">Oceanobacillus profundus</name>
    <dbReference type="NCBI Taxonomy" id="372463"/>
    <lineage>
        <taxon>Bacteria</taxon>
        <taxon>Bacillati</taxon>
        <taxon>Bacillota</taxon>
        <taxon>Bacilli</taxon>
        <taxon>Bacillales</taxon>
        <taxon>Bacillaceae</taxon>
        <taxon>Oceanobacillus</taxon>
    </lineage>
</organism>
<protein>
    <submittedName>
        <fullName evidence="2">DUF3397 domain-containing protein</fullName>
    </submittedName>
</protein>
<evidence type="ECO:0000256" key="1">
    <source>
        <dbReference type="SAM" id="Phobius"/>
    </source>
</evidence>
<accession>A0A417YKJ7</accession>
<reference evidence="2 3" key="1">
    <citation type="journal article" date="2007" name="Int. J. Syst. Evol. Microbiol.">
        <title>Oceanobacillus profundus sp. nov., isolated from a deep-sea sediment core.</title>
        <authorList>
            <person name="Kim Y.G."/>
            <person name="Choi D.H."/>
            <person name="Hyun S."/>
            <person name="Cho B.C."/>
        </authorList>
    </citation>
    <scope>NUCLEOTIDE SEQUENCE [LARGE SCALE GENOMIC DNA]</scope>
    <source>
        <strain evidence="2 3">DSM 18246</strain>
    </source>
</reference>
<keyword evidence="1" id="KW-0472">Membrane</keyword>
<name>A0A417YKJ7_9BACI</name>
<feature type="transmembrane region" description="Helical" evidence="1">
    <location>
        <begin position="65"/>
        <end position="83"/>
    </location>
</feature>